<keyword evidence="8" id="KW-1185">Reference proteome</keyword>
<comment type="pathway">
    <text evidence="1">Cell wall biogenesis; cell wall polysaccharide biosynthesis.</text>
</comment>
<dbReference type="Proteomes" id="UP001652445">
    <property type="component" value="Unassembled WGS sequence"/>
</dbReference>
<evidence type="ECO:0000256" key="4">
    <source>
        <dbReference type="ARBA" id="ARBA00022679"/>
    </source>
</evidence>
<keyword evidence="3" id="KW-0328">Glycosyltransferase</keyword>
<comment type="similarity">
    <text evidence="2">Belongs to the glycosyltransferase 2 family.</text>
</comment>
<gene>
    <name evidence="7" type="ORF">OB236_06455</name>
</gene>
<comment type="caution">
    <text evidence="7">The sequence shown here is derived from an EMBL/GenBank/DDBJ whole genome shotgun (WGS) entry which is preliminary data.</text>
</comment>
<dbReference type="SUPFAM" id="SSF53448">
    <property type="entry name" value="Nucleotide-diphospho-sugar transferases"/>
    <property type="match status" value="1"/>
</dbReference>
<dbReference type="InterPro" id="IPR001173">
    <property type="entry name" value="Glyco_trans_2-like"/>
</dbReference>
<reference evidence="7 8" key="1">
    <citation type="submission" date="2022-09" db="EMBL/GenBank/DDBJ databases">
        <authorList>
            <person name="Han X.L."/>
            <person name="Wang Q."/>
            <person name="Lu T."/>
        </authorList>
    </citation>
    <scope>NUCLEOTIDE SEQUENCE [LARGE SCALE GENOMIC DNA]</scope>
    <source>
        <strain evidence="7 8">WQ 127069</strain>
    </source>
</reference>
<accession>A0ABT2UCN8</accession>
<dbReference type="Gene3D" id="3.90.550.10">
    <property type="entry name" value="Spore Coat Polysaccharide Biosynthesis Protein SpsA, Chain A"/>
    <property type="match status" value="1"/>
</dbReference>
<dbReference type="Pfam" id="PF00535">
    <property type="entry name" value="Glycos_transf_2"/>
    <property type="match status" value="1"/>
</dbReference>
<evidence type="ECO:0000313" key="7">
    <source>
        <dbReference type="EMBL" id="MCU6791771.1"/>
    </source>
</evidence>
<feature type="transmembrane region" description="Helical" evidence="5">
    <location>
        <begin position="253"/>
        <end position="277"/>
    </location>
</feature>
<name>A0ABT2UCN8_9BACL</name>
<evidence type="ECO:0000256" key="5">
    <source>
        <dbReference type="SAM" id="Phobius"/>
    </source>
</evidence>
<keyword evidence="5" id="KW-0812">Transmembrane</keyword>
<feature type="domain" description="Glycosyltransferase 2-like" evidence="6">
    <location>
        <begin position="9"/>
        <end position="175"/>
    </location>
</feature>
<evidence type="ECO:0000256" key="3">
    <source>
        <dbReference type="ARBA" id="ARBA00022676"/>
    </source>
</evidence>
<sequence length="320" mass="37022">MKSKRSTVSIHIVTFNSESCIQNCLESIFQQSYSISQIIIVDNASSDRTKEFLKKYHGEIDILYNSSNKGFAQAHNQAIRSSHSDYFLVLNPDIRLDKNYVSYLIEAMEDHPSVGSSAGMLLSQNQLGFIDSAGLVIKRSRRAFDRGQNDPSLKWSRSTEVFGVSGAAALYSRVMVEDISIFGEFFDEDFFAYKEDVDVAWRAQLMGWGAYYESKAVATHERGWKSGKRKEQPIFVRRLSYINRYKMMLKNDIIGYVFLHCFYLLSFEVLSLGYTILREPQLILAWGDLFNKFATIIKKRKQIQEKRKVSLQRVYNWFNS</sequence>
<evidence type="ECO:0000256" key="2">
    <source>
        <dbReference type="ARBA" id="ARBA00006739"/>
    </source>
</evidence>
<proteinExistence type="inferred from homology"/>
<evidence type="ECO:0000256" key="1">
    <source>
        <dbReference type="ARBA" id="ARBA00004776"/>
    </source>
</evidence>
<dbReference type="PANTHER" id="PTHR43179">
    <property type="entry name" value="RHAMNOSYLTRANSFERASE WBBL"/>
    <property type="match status" value="1"/>
</dbReference>
<dbReference type="EMBL" id="JAOQIO010000013">
    <property type="protein sequence ID" value="MCU6791771.1"/>
    <property type="molecule type" value="Genomic_DNA"/>
</dbReference>
<evidence type="ECO:0000313" key="8">
    <source>
        <dbReference type="Proteomes" id="UP001652445"/>
    </source>
</evidence>
<keyword evidence="5" id="KW-1133">Transmembrane helix</keyword>
<dbReference type="PANTHER" id="PTHR43179:SF12">
    <property type="entry name" value="GALACTOFURANOSYLTRANSFERASE GLFT2"/>
    <property type="match status" value="1"/>
</dbReference>
<keyword evidence="5" id="KW-0472">Membrane</keyword>
<evidence type="ECO:0000259" key="6">
    <source>
        <dbReference type="Pfam" id="PF00535"/>
    </source>
</evidence>
<dbReference type="InterPro" id="IPR029044">
    <property type="entry name" value="Nucleotide-diphossugar_trans"/>
</dbReference>
<organism evidence="7 8">
    <name type="scientific">Paenibacillus baimaensis</name>
    <dbReference type="NCBI Taxonomy" id="2982185"/>
    <lineage>
        <taxon>Bacteria</taxon>
        <taxon>Bacillati</taxon>
        <taxon>Bacillota</taxon>
        <taxon>Bacilli</taxon>
        <taxon>Bacillales</taxon>
        <taxon>Paenibacillaceae</taxon>
        <taxon>Paenibacillus</taxon>
    </lineage>
</organism>
<keyword evidence="4" id="KW-0808">Transferase</keyword>
<dbReference type="CDD" id="cd04186">
    <property type="entry name" value="GT_2_like_c"/>
    <property type="match status" value="1"/>
</dbReference>
<protein>
    <submittedName>
        <fullName evidence="7">Glycosyltransferase family 2 protein</fullName>
    </submittedName>
</protein>